<proteinExistence type="predicted"/>
<keyword evidence="3" id="KW-1185">Reference proteome</keyword>
<gene>
    <name evidence="2" type="ORF">SCF082_LOCUS9572</name>
</gene>
<protein>
    <submittedName>
        <fullName evidence="2">Uncharacterized protein</fullName>
    </submittedName>
</protein>
<organism evidence="2 3">
    <name type="scientific">Durusdinium trenchii</name>
    <dbReference type="NCBI Taxonomy" id="1381693"/>
    <lineage>
        <taxon>Eukaryota</taxon>
        <taxon>Sar</taxon>
        <taxon>Alveolata</taxon>
        <taxon>Dinophyceae</taxon>
        <taxon>Suessiales</taxon>
        <taxon>Symbiodiniaceae</taxon>
        <taxon>Durusdinium</taxon>
    </lineage>
</organism>
<dbReference type="EMBL" id="CAXAMM010005558">
    <property type="protein sequence ID" value="CAK9007708.1"/>
    <property type="molecule type" value="Genomic_DNA"/>
</dbReference>
<feature type="region of interest" description="Disordered" evidence="1">
    <location>
        <begin position="107"/>
        <end position="145"/>
    </location>
</feature>
<evidence type="ECO:0000256" key="1">
    <source>
        <dbReference type="SAM" id="MobiDB-lite"/>
    </source>
</evidence>
<feature type="compositionally biased region" description="Basic residues" evidence="1">
    <location>
        <begin position="118"/>
        <end position="143"/>
    </location>
</feature>
<sequence length="433" mass="49390">MQEGSPSAWKDILQQDLIAYKGLTMFDEILSKEECFDALALHGQMKSSYQNMLASIQNRHAPLAVGRRPKPVEQRKISALKRKLGALALEGDSLADLALKKVEQQQKESLASNEGRRRGSAKAKAAARKVLRRKHAAKKNYKRTKGDELSLLKKRSIVRWSFEHEANVEGSLDRAVKEQFPEYSSRRLAHWRRQYHSQGWENVPDHVAAKVPQVPNKYLDLQAPKRGPQNRNYGLPENLQTVLEGQVNRLAEGEHGIMARSDHVTRHDLVETVQWLQETVNKEIDSEKAAVQDRNRERLSSFAQASGEMSWEELADQMEIEPGYIKSKDFRHVAMKFSKGRGYTKQATNASGTYLPYDDAQMQEKGRGKFYIHKNDAGGHFMHTESTVIFFHRLLKDAFDARRQKFNLHGRRGMLVADAFTGNFSGKEGQDNH</sequence>
<name>A0ABP0J058_9DINO</name>
<dbReference type="Proteomes" id="UP001642464">
    <property type="component" value="Unassembled WGS sequence"/>
</dbReference>
<evidence type="ECO:0000313" key="3">
    <source>
        <dbReference type="Proteomes" id="UP001642464"/>
    </source>
</evidence>
<evidence type="ECO:0000313" key="2">
    <source>
        <dbReference type="EMBL" id="CAK9007708.1"/>
    </source>
</evidence>
<accession>A0ABP0J058</accession>
<comment type="caution">
    <text evidence="2">The sequence shown here is derived from an EMBL/GenBank/DDBJ whole genome shotgun (WGS) entry which is preliminary data.</text>
</comment>
<reference evidence="2 3" key="1">
    <citation type="submission" date="2024-02" db="EMBL/GenBank/DDBJ databases">
        <authorList>
            <person name="Chen Y."/>
            <person name="Shah S."/>
            <person name="Dougan E. K."/>
            <person name="Thang M."/>
            <person name="Chan C."/>
        </authorList>
    </citation>
    <scope>NUCLEOTIDE SEQUENCE [LARGE SCALE GENOMIC DNA]</scope>
</reference>